<name>A0A532USN0_UNCL8</name>
<protein>
    <recommendedName>
        <fullName evidence="3">2,3-diketo-5-methylthio-1-phosphopentane phosphatase</fullName>
    </recommendedName>
</protein>
<evidence type="ECO:0000313" key="1">
    <source>
        <dbReference type="EMBL" id="TKJ37943.1"/>
    </source>
</evidence>
<dbReference type="GO" id="GO:0000287">
    <property type="term" value="F:magnesium ion binding"/>
    <property type="evidence" value="ECO:0007669"/>
    <property type="project" value="TreeGrafter"/>
</dbReference>
<comment type="caution">
    <text evidence="1">The sequence shown here is derived from an EMBL/GenBank/DDBJ whole genome shotgun (WGS) entry which is preliminary data.</text>
</comment>
<dbReference type="PANTHER" id="PTHR43344:SF21">
    <property type="entry name" value="POLYOL PHOSPHATE PHOSPHATASE PYP1"/>
    <property type="match status" value="1"/>
</dbReference>
<dbReference type="Proteomes" id="UP000319619">
    <property type="component" value="Unassembled WGS sequence"/>
</dbReference>
<evidence type="ECO:0000313" key="2">
    <source>
        <dbReference type="Proteomes" id="UP000319619"/>
    </source>
</evidence>
<dbReference type="GO" id="GO:0006564">
    <property type="term" value="P:L-serine biosynthetic process"/>
    <property type="evidence" value="ECO:0007669"/>
    <property type="project" value="TreeGrafter"/>
</dbReference>
<dbReference type="Gene3D" id="3.90.1470.20">
    <property type="match status" value="1"/>
</dbReference>
<dbReference type="Gene3D" id="3.40.50.1000">
    <property type="entry name" value="HAD superfamily/HAD-like"/>
    <property type="match status" value="1"/>
</dbReference>
<dbReference type="AlphaFoldDB" id="A0A532USN0"/>
<accession>A0A532USN0</accession>
<dbReference type="NCBIfam" id="TIGR01488">
    <property type="entry name" value="HAD-SF-IB"/>
    <property type="match status" value="1"/>
</dbReference>
<dbReference type="PANTHER" id="PTHR43344">
    <property type="entry name" value="PHOSPHOSERINE PHOSPHATASE"/>
    <property type="match status" value="1"/>
</dbReference>
<sequence>MIEVFSDFDGTLTNQDTLVLLLHRFANRDWYAIEERMLSGAITELDGVREELGMICAPDEQLMQVIDNEIEPADGLDEFMSFVQERGWRMTVLSGGLIRFSGALWDKWGYGNVPLYANDHRRDSNGCIEVISAVTPRIKNLCNHCKRWHLEEAIKRGSKVIYIGDGLTDFCPAEAAHRRYAKGNLLQYLHDKNLEVVEFKNLHDIVNDLSENPI</sequence>
<dbReference type="SUPFAM" id="SSF56784">
    <property type="entry name" value="HAD-like"/>
    <property type="match status" value="1"/>
</dbReference>
<reference evidence="1 2" key="1">
    <citation type="submission" date="2017-06" db="EMBL/GenBank/DDBJ databases">
        <title>Novel microbial phyla capable of carbon fixation and sulfur reduction in deep-sea sediments.</title>
        <authorList>
            <person name="Huang J."/>
            <person name="Baker B."/>
            <person name="Wang Y."/>
        </authorList>
    </citation>
    <scope>NUCLEOTIDE SEQUENCE [LARGE SCALE GENOMIC DNA]</scope>
    <source>
        <strain evidence="1">B3_LCP</strain>
    </source>
</reference>
<dbReference type="Pfam" id="PF12710">
    <property type="entry name" value="HAD"/>
    <property type="match status" value="1"/>
</dbReference>
<dbReference type="EMBL" id="NJBN01000011">
    <property type="protein sequence ID" value="TKJ37943.1"/>
    <property type="molecule type" value="Genomic_DNA"/>
</dbReference>
<dbReference type="InterPro" id="IPR023214">
    <property type="entry name" value="HAD_sf"/>
</dbReference>
<gene>
    <name evidence="1" type="ORF">CEE37_13340</name>
</gene>
<dbReference type="InterPro" id="IPR050582">
    <property type="entry name" value="HAD-like_SerB"/>
</dbReference>
<dbReference type="InterPro" id="IPR036412">
    <property type="entry name" value="HAD-like_sf"/>
</dbReference>
<organism evidence="1 2">
    <name type="scientific">candidate division LCP-89 bacterium B3_LCP</name>
    <dbReference type="NCBI Taxonomy" id="2012998"/>
    <lineage>
        <taxon>Bacteria</taxon>
        <taxon>Pseudomonadati</taxon>
        <taxon>Bacteria division LCP-89</taxon>
    </lineage>
</organism>
<evidence type="ECO:0008006" key="3">
    <source>
        <dbReference type="Google" id="ProtNLM"/>
    </source>
</evidence>
<dbReference type="GO" id="GO:0036424">
    <property type="term" value="F:L-phosphoserine phosphatase activity"/>
    <property type="evidence" value="ECO:0007669"/>
    <property type="project" value="TreeGrafter"/>
</dbReference>
<dbReference type="GO" id="GO:0005737">
    <property type="term" value="C:cytoplasm"/>
    <property type="evidence" value="ECO:0007669"/>
    <property type="project" value="TreeGrafter"/>
</dbReference>
<proteinExistence type="predicted"/>